<comment type="caution">
    <text evidence="5">The sequence shown here is derived from an EMBL/GenBank/DDBJ whole genome shotgun (WGS) entry which is preliminary data.</text>
</comment>
<keyword evidence="3" id="KW-0964">Secreted</keyword>
<organism evidence="5 6">
    <name type="scientific">Phytophthora palmivora</name>
    <dbReference type="NCBI Taxonomy" id="4796"/>
    <lineage>
        <taxon>Eukaryota</taxon>
        <taxon>Sar</taxon>
        <taxon>Stramenopiles</taxon>
        <taxon>Oomycota</taxon>
        <taxon>Peronosporomycetes</taxon>
        <taxon>Peronosporales</taxon>
        <taxon>Peronosporaceae</taxon>
        <taxon>Phytophthora</taxon>
    </lineage>
</organism>
<keyword evidence="4" id="KW-0843">Virulence</keyword>
<dbReference type="AlphaFoldDB" id="A0A2P4WXT0"/>
<name>A0A2P4WXT0_9STRA</name>
<accession>A0A2P4WXT0</accession>
<sequence>MYAWYFPKGFWDKSALWRHEWSSAVLWIDNPAVENPKVLAISLSKSNSKYNKEEPANLVNNAAPILVRSLPAFSNAKLEVTLDTNAQSQDLIMWEQLTDAARTALNDEDNFGRADVPFNDNNFLEWLEQAWPFES</sequence>
<evidence type="ECO:0000256" key="2">
    <source>
        <dbReference type="ARBA" id="ARBA00009520"/>
    </source>
</evidence>
<evidence type="ECO:0000313" key="5">
    <source>
        <dbReference type="EMBL" id="POM58114.1"/>
    </source>
</evidence>
<dbReference type="Pfam" id="PF05630">
    <property type="entry name" value="NPP1"/>
    <property type="match status" value="1"/>
</dbReference>
<dbReference type="OrthoDB" id="89316at2759"/>
<gene>
    <name evidence="5" type="ORF">PHPALM_37285</name>
</gene>
<proteinExistence type="inferred from homology"/>
<dbReference type="Proteomes" id="UP000237271">
    <property type="component" value="Unassembled WGS sequence"/>
</dbReference>
<evidence type="ECO:0000256" key="4">
    <source>
        <dbReference type="ARBA" id="ARBA00023026"/>
    </source>
</evidence>
<protein>
    <submittedName>
        <fullName evidence="5">Necrosis inducing-like protein NPP1 type</fullName>
    </submittedName>
</protein>
<dbReference type="PANTHER" id="PTHR33657">
    <property type="entry name" value="DOMAIN PROTEIN, PUTATIVE (AFU_ORTHOLOGUE AFUA_5G00600)-RELATED"/>
    <property type="match status" value="1"/>
</dbReference>
<evidence type="ECO:0000313" key="6">
    <source>
        <dbReference type="Proteomes" id="UP000237271"/>
    </source>
</evidence>
<dbReference type="InterPro" id="IPR008701">
    <property type="entry name" value="NPP1"/>
</dbReference>
<evidence type="ECO:0000256" key="3">
    <source>
        <dbReference type="ARBA" id="ARBA00022525"/>
    </source>
</evidence>
<dbReference type="PANTHER" id="PTHR33657:SF8">
    <property type="entry name" value="DOMAIN PROTEIN, PUTATIVE (AFU_ORTHOLOGUE AFUA_5G00600)-RELATED"/>
    <property type="match status" value="1"/>
</dbReference>
<reference evidence="5 6" key="1">
    <citation type="journal article" date="2017" name="Genome Biol. Evol.">
        <title>Phytophthora megakarya and P. palmivora, closely related causal agents of cacao black pod rot, underwent increases in genome sizes and gene numbers by different mechanisms.</title>
        <authorList>
            <person name="Ali S.S."/>
            <person name="Shao J."/>
            <person name="Lary D.J."/>
            <person name="Kronmiller B."/>
            <person name="Shen D."/>
            <person name="Strem M.D."/>
            <person name="Amoako-Attah I."/>
            <person name="Akrofi A.Y."/>
            <person name="Begoude B.A."/>
            <person name="Ten Hoopen G.M."/>
            <person name="Coulibaly K."/>
            <person name="Kebe B.I."/>
            <person name="Melnick R.L."/>
            <person name="Guiltinan M.J."/>
            <person name="Tyler B.M."/>
            <person name="Meinhardt L.W."/>
            <person name="Bailey B.A."/>
        </authorList>
    </citation>
    <scope>NUCLEOTIDE SEQUENCE [LARGE SCALE GENOMIC DNA]</scope>
    <source>
        <strain evidence="6">sbr112.9</strain>
    </source>
</reference>
<keyword evidence="6" id="KW-1185">Reference proteome</keyword>
<dbReference type="EMBL" id="NCKW01020354">
    <property type="protein sequence ID" value="POM58114.1"/>
    <property type="molecule type" value="Genomic_DNA"/>
</dbReference>
<evidence type="ECO:0000256" key="1">
    <source>
        <dbReference type="ARBA" id="ARBA00004613"/>
    </source>
</evidence>
<comment type="subcellular location">
    <subcellularLocation>
        <location evidence="1">Secreted</location>
    </subcellularLocation>
</comment>
<dbReference type="GO" id="GO:0005576">
    <property type="term" value="C:extracellular region"/>
    <property type="evidence" value="ECO:0007669"/>
    <property type="project" value="UniProtKB-SubCell"/>
</dbReference>
<comment type="similarity">
    <text evidence="2">Belongs to the Necrosis inducing protein (NPP1) family.</text>
</comment>